<dbReference type="PANTHER" id="PTHR20883">
    <property type="entry name" value="PHYTANOYL-COA DIOXYGENASE DOMAIN CONTAINING 1"/>
    <property type="match status" value="1"/>
</dbReference>
<evidence type="ECO:0000313" key="3">
    <source>
        <dbReference type="Proteomes" id="UP000751190"/>
    </source>
</evidence>
<dbReference type="OrthoDB" id="445007at2759"/>
<sequence>MIAVHRAVRLALPRCRALLRSASVVPARSPASARAPLPTASLAPVDASAVLSEADVERFAADGAIVVRNVFGTEWVEALRDAVEANMASPGPLCDEHASAAGVAGRFHDDQFLWLRHEAFREYVTRSGAGAIAARAMRSRSAHIFYDQLLVKEPGTSTPTPWHNDTSYWHLAGGQICSLWVALDTVPADSGVAYVKGSHAWKLNHRVTNFSGDAHSAKNTYDGVDGAAFDELPDVDAKVRAGEYELLKWDMEPGDVILFYSAAIHGAPGLPPNSTRRRRGYATRWCGDDVTYEQRPGTMATGWRAAGYDCGLRHGDPIGCALHPNVLAPDR</sequence>
<evidence type="ECO:0008006" key="4">
    <source>
        <dbReference type="Google" id="ProtNLM"/>
    </source>
</evidence>
<organism evidence="2 3">
    <name type="scientific">Diacronema lutheri</name>
    <name type="common">Unicellular marine alga</name>
    <name type="synonym">Monochrysis lutheri</name>
    <dbReference type="NCBI Taxonomy" id="2081491"/>
    <lineage>
        <taxon>Eukaryota</taxon>
        <taxon>Haptista</taxon>
        <taxon>Haptophyta</taxon>
        <taxon>Pavlovophyceae</taxon>
        <taxon>Pavlovales</taxon>
        <taxon>Pavlovaceae</taxon>
        <taxon>Diacronema</taxon>
    </lineage>
</organism>
<evidence type="ECO:0000313" key="2">
    <source>
        <dbReference type="EMBL" id="KAG8458985.1"/>
    </source>
</evidence>
<comment type="cofactor">
    <cofactor evidence="1">
        <name>Fe cation</name>
        <dbReference type="ChEBI" id="CHEBI:24875"/>
    </cofactor>
</comment>
<dbReference type="AlphaFoldDB" id="A0A8J5X9G7"/>
<comment type="caution">
    <text evidence="2">The sequence shown here is derived from an EMBL/GenBank/DDBJ whole genome shotgun (WGS) entry which is preliminary data.</text>
</comment>
<keyword evidence="3" id="KW-1185">Reference proteome</keyword>
<dbReference type="SUPFAM" id="SSF51197">
    <property type="entry name" value="Clavaminate synthase-like"/>
    <property type="match status" value="1"/>
</dbReference>
<protein>
    <recommendedName>
        <fullName evidence="4">Phytanoyl-CoA dioxygenase</fullName>
    </recommendedName>
</protein>
<dbReference type="Proteomes" id="UP000751190">
    <property type="component" value="Unassembled WGS sequence"/>
</dbReference>
<dbReference type="EMBL" id="JAGTXO010000045">
    <property type="protein sequence ID" value="KAG8458985.1"/>
    <property type="molecule type" value="Genomic_DNA"/>
</dbReference>
<accession>A0A8J5X9G7</accession>
<dbReference type="PANTHER" id="PTHR20883:SF47">
    <property type="entry name" value="PHYTANOYL-COA DIOXYGENASE"/>
    <property type="match status" value="1"/>
</dbReference>
<gene>
    <name evidence="2" type="ORF">KFE25_006530</name>
</gene>
<name>A0A8J5X9G7_DIALT</name>
<dbReference type="Pfam" id="PF05721">
    <property type="entry name" value="PhyH"/>
    <property type="match status" value="1"/>
</dbReference>
<dbReference type="OMA" id="YCNWQRI"/>
<proteinExistence type="predicted"/>
<reference evidence="2" key="1">
    <citation type="submission" date="2021-05" db="EMBL/GenBank/DDBJ databases">
        <title>The genome of the haptophyte Pavlova lutheri (Diacronema luteri, Pavlovales) - a model for lipid biosynthesis in eukaryotic algae.</title>
        <authorList>
            <person name="Hulatt C.J."/>
            <person name="Posewitz M.C."/>
        </authorList>
    </citation>
    <scope>NUCLEOTIDE SEQUENCE</scope>
    <source>
        <strain evidence="2">NIVA-4/92</strain>
    </source>
</reference>
<dbReference type="Gene3D" id="2.60.120.620">
    <property type="entry name" value="q2cbj1_9rhob like domain"/>
    <property type="match status" value="1"/>
</dbReference>
<evidence type="ECO:0000256" key="1">
    <source>
        <dbReference type="ARBA" id="ARBA00001962"/>
    </source>
</evidence>
<dbReference type="InterPro" id="IPR008775">
    <property type="entry name" value="Phytyl_CoA_dOase-like"/>
</dbReference>